<proteinExistence type="predicted"/>
<accession>A0A061S990</accession>
<evidence type="ECO:0000313" key="1">
    <source>
        <dbReference type="EMBL" id="JAC80818.1"/>
    </source>
</evidence>
<reference evidence="1" key="1">
    <citation type="submission" date="2014-05" db="EMBL/GenBank/DDBJ databases">
        <title>The transcriptome of the halophilic microalga Tetraselmis sp. GSL018 isolated from the Great Salt Lake, Utah.</title>
        <authorList>
            <person name="Jinkerson R.E."/>
            <person name="D'Adamo S."/>
            <person name="Posewitz M.C."/>
        </authorList>
    </citation>
    <scope>NUCLEOTIDE SEQUENCE</scope>
    <source>
        <strain evidence="1">GSL018</strain>
    </source>
</reference>
<sequence length="73" mass="8441">MGRPYAAATEEGRPLRSQDNLMVRYGRYRRSILDMAKKGLQHSEEPPPEEFALLTSTRDFSHLLTTSEFLELK</sequence>
<gene>
    <name evidence="1" type="ORF">TSPGSL018_9390</name>
</gene>
<name>A0A061S990_9CHLO</name>
<organism evidence="1">
    <name type="scientific">Tetraselmis sp. GSL018</name>
    <dbReference type="NCBI Taxonomy" id="582737"/>
    <lineage>
        <taxon>Eukaryota</taxon>
        <taxon>Viridiplantae</taxon>
        <taxon>Chlorophyta</taxon>
        <taxon>core chlorophytes</taxon>
        <taxon>Chlorodendrophyceae</taxon>
        <taxon>Chlorodendrales</taxon>
        <taxon>Chlorodendraceae</taxon>
        <taxon>Tetraselmis</taxon>
    </lineage>
</organism>
<protein>
    <submittedName>
        <fullName evidence="1">Uncharacterized protein</fullName>
    </submittedName>
</protein>
<dbReference type="AlphaFoldDB" id="A0A061S990"/>
<dbReference type="EMBL" id="GBEZ01004397">
    <property type="protein sequence ID" value="JAC80818.1"/>
    <property type="molecule type" value="Transcribed_RNA"/>
</dbReference>